<keyword evidence="14" id="KW-1185">Reference proteome</keyword>
<evidence type="ECO:0000259" key="11">
    <source>
        <dbReference type="PROSITE" id="PS50936"/>
    </source>
</evidence>
<feature type="binding site" evidence="10">
    <location>
        <position position="275"/>
    </location>
    <ligand>
        <name>Zn(2+)</name>
        <dbReference type="ChEBI" id="CHEBI:29105"/>
    </ligand>
</feature>
<proteinExistence type="inferred from homology"/>
<keyword evidence="4 10" id="KW-0699">rRNA-binding</keyword>
<comment type="function">
    <text evidence="10">One of several proteins that assist in the late maturation steps of the functional core of the 30S ribosomal subunit. Helps release RbfA from mature subunits. May play a role in the assembly of ribosomal proteins into the subunit. Circularly permuted GTPase that catalyzes slow GTP hydrolysis, GTPase activity is stimulated by the 30S ribosomal subunit.</text>
</comment>
<comment type="cofactor">
    <cofactor evidence="10">
        <name>Zn(2+)</name>
        <dbReference type="ChEBI" id="CHEBI:29105"/>
    </cofactor>
    <text evidence="10">Binds 1 zinc ion per subunit.</text>
</comment>
<dbReference type="PROSITE" id="PS50936">
    <property type="entry name" value="ENGC_GTPASE"/>
    <property type="match status" value="1"/>
</dbReference>
<dbReference type="InterPro" id="IPR030378">
    <property type="entry name" value="G_CP_dom"/>
</dbReference>
<dbReference type="InterPro" id="IPR010914">
    <property type="entry name" value="RsgA_GTPase_dom"/>
</dbReference>
<keyword evidence="8 10" id="KW-0694">RNA-binding</keyword>
<evidence type="ECO:0000256" key="5">
    <source>
        <dbReference type="ARBA" id="ARBA00022741"/>
    </source>
</evidence>
<dbReference type="Proteomes" id="UP001552479">
    <property type="component" value="Unassembled WGS sequence"/>
</dbReference>
<dbReference type="NCBIfam" id="TIGR00157">
    <property type="entry name" value="ribosome small subunit-dependent GTPase A"/>
    <property type="match status" value="1"/>
</dbReference>
<protein>
    <recommendedName>
        <fullName evidence="10">Small ribosomal subunit biogenesis GTPase RsgA</fullName>
        <ecNumber evidence="10">3.6.1.-</ecNumber>
    </recommendedName>
</protein>
<evidence type="ECO:0000256" key="6">
    <source>
        <dbReference type="ARBA" id="ARBA00022801"/>
    </source>
</evidence>
<feature type="binding site" evidence="10">
    <location>
        <position position="288"/>
    </location>
    <ligand>
        <name>Zn(2+)</name>
        <dbReference type="ChEBI" id="CHEBI:29105"/>
    </ligand>
</feature>
<feature type="domain" description="CP-type G" evidence="12">
    <location>
        <begin position="102"/>
        <end position="252"/>
    </location>
</feature>
<evidence type="ECO:0000256" key="4">
    <source>
        <dbReference type="ARBA" id="ARBA00022730"/>
    </source>
</evidence>
<dbReference type="SUPFAM" id="SSF52540">
    <property type="entry name" value="P-loop containing nucleoside triphosphate hydrolases"/>
    <property type="match status" value="1"/>
</dbReference>
<dbReference type="PROSITE" id="PS51721">
    <property type="entry name" value="G_CP"/>
    <property type="match status" value="1"/>
</dbReference>
<name>A0ABV3IMJ8_9ACTN</name>
<keyword evidence="6 10" id="KW-0378">Hydrolase</keyword>
<evidence type="ECO:0000313" key="14">
    <source>
        <dbReference type="Proteomes" id="UP001552479"/>
    </source>
</evidence>
<keyword evidence="9 10" id="KW-0342">GTP-binding</keyword>
<feature type="binding site" evidence="10">
    <location>
        <begin position="147"/>
        <end position="150"/>
    </location>
    <ligand>
        <name>GTP</name>
        <dbReference type="ChEBI" id="CHEBI:37565"/>
    </ligand>
</feature>
<keyword evidence="5 10" id="KW-0547">Nucleotide-binding</keyword>
<evidence type="ECO:0000256" key="7">
    <source>
        <dbReference type="ARBA" id="ARBA00022833"/>
    </source>
</evidence>
<dbReference type="Pfam" id="PF03193">
    <property type="entry name" value="RsgA_GTPase"/>
    <property type="match status" value="1"/>
</dbReference>
<dbReference type="InterPro" id="IPR027417">
    <property type="entry name" value="P-loop_NTPase"/>
</dbReference>
<gene>
    <name evidence="10 13" type="primary">rsgA</name>
    <name evidence="13" type="ORF">AB0L03_00380</name>
</gene>
<keyword evidence="2 10" id="KW-0690">Ribosome biogenesis</keyword>
<accession>A0ABV3IMJ8</accession>
<dbReference type="Gene3D" id="1.10.40.50">
    <property type="entry name" value="Probable gtpase engc, domain 3"/>
    <property type="match status" value="1"/>
</dbReference>
<keyword evidence="7 10" id="KW-0862">Zinc</keyword>
<evidence type="ECO:0000256" key="2">
    <source>
        <dbReference type="ARBA" id="ARBA00022517"/>
    </source>
</evidence>
<dbReference type="InterPro" id="IPR004881">
    <property type="entry name" value="Ribosome_biogen_GTPase_RsgA"/>
</dbReference>
<dbReference type="HAMAP" id="MF_01820">
    <property type="entry name" value="GTPase_RsgA"/>
    <property type="match status" value="1"/>
</dbReference>
<comment type="similarity">
    <text evidence="10">Belongs to the TRAFAC class YlqF/YawG GTPase family. RsgA subfamily.</text>
</comment>
<organism evidence="13 14">
    <name type="scientific">Streptomyces roseoverticillatus</name>
    <dbReference type="NCBI Taxonomy" id="66429"/>
    <lineage>
        <taxon>Bacteria</taxon>
        <taxon>Bacillati</taxon>
        <taxon>Actinomycetota</taxon>
        <taxon>Actinomycetes</taxon>
        <taxon>Kitasatosporales</taxon>
        <taxon>Streptomycetaceae</taxon>
        <taxon>Streptomyces</taxon>
    </lineage>
</organism>
<evidence type="ECO:0000256" key="9">
    <source>
        <dbReference type="ARBA" id="ARBA00023134"/>
    </source>
</evidence>
<dbReference type="EC" id="3.6.1.-" evidence="10"/>
<comment type="subunit">
    <text evidence="10">Monomer. Associates with 30S ribosomal subunit, binds 16S rRNA.</text>
</comment>
<feature type="binding site" evidence="10">
    <location>
        <position position="282"/>
    </location>
    <ligand>
        <name>Zn(2+)</name>
        <dbReference type="ChEBI" id="CHEBI:29105"/>
    </ligand>
</feature>
<evidence type="ECO:0000256" key="10">
    <source>
        <dbReference type="HAMAP-Rule" id="MF_01820"/>
    </source>
</evidence>
<evidence type="ECO:0000313" key="13">
    <source>
        <dbReference type="EMBL" id="MEV4921309.1"/>
    </source>
</evidence>
<feature type="binding site" evidence="10">
    <location>
        <begin position="194"/>
        <end position="202"/>
    </location>
    <ligand>
        <name>GTP</name>
        <dbReference type="ChEBI" id="CHEBI:37565"/>
    </ligand>
</feature>
<evidence type="ECO:0000256" key="1">
    <source>
        <dbReference type="ARBA" id="ARBA00022490"/>
    </source>
</evidence>
<comment type="caution">
    <text evidence="13">The sequence shown here is derived from an EMBL/GenBank/DDBJ whole genome shotgun (WGS) entry which is preliminary data.</text>
</comment>
<dbReference type="RefSeq" id="WP_366086213.1">
    <property type="nucleotide sequence ID" value="NZ_JBFASG010000001.1"/>
</dbReference>
<evidence type="ECO:0000259" key="12">
    <source>
        <dbReference type="PROSITE" id="PS51721"/>
    </source>
</evidence>
<feature type="domain" description="EngC GTPase" evidence="11">
    <location>
        <begin position="108"/>
        <end position="250"/>
    </location>
</feature>
<reference evidence="13 14" key="1">
    <citation type="submission" date="2024-06" db="EMBL/GenBank/DDBJ databases">
        <title>The Natural Products Discovery Center: Release of the First 8490 Sequenced Strains for Exploring Actinobacteria Biosynthetic Diversity.</title>
        <authorList>
            <person name="Kalkreuter E."/>
            <person name="Kautsar S.A."/>
            <person name="Yang D."/>
            <person name="Bader C.D."/>
            <person name="Teijaro C.N."/>
            <person name="Fluegel L."/>
            <person name="Davis C.M."/>
            <person name="Simpson J.R."/>
            <person name="Lauterbach L."/>
            <person name="Steele A.D."/>
            <person name="Gui C."/>
            <person name="Meng S."/>
            <person name="Li G."/>
            <person name="Viehrig K."/>
            <person name="Ye F."/>
            <person name="Su P."/>
            <person name="Kiefer A.F."/>
            <person name="Nichols A."/>
            <person name="Cepeda A.J."/>
            <person name="Yan W."/>
            <person name="Fan B."/>
            <person name="Jiang Y."/>
            <person name="Adhikari A."/>
            <person name="Zheng C.-J."/>
            <person name="Schuster L."/>
            <person name="Cowan T.M."/>
            <person name="Smanski M.J."/>
            <person name="Chevrette M.G."/>
            <person name="De Carvalho L.P.S."/>
            <person name="Shen B."/>
        </authorList>
    </citation>
    <scope>NUCLEOTIDE SEQUENCE [LARGE SCALE GENOMIC DNA]</scope>
    <source>
        <strain evidence="13 14">NPDC053791</strain>
    </source>
</reference>
<feature type="binding site" evidence="10">
    <location>
        <position position="280"/>
    </location>
    <ligand>
        <name>Zn(2+)</name>
        <dbReference type="ChEBI" id="CHEBI:29105"/>
    </ligand>
</feature>
<dbReference type="EMBL" id="JBFASG010000001">
    <property type="protein sequence ID" value="MEV4921309.1"/>
    <property type="molecule type" value="Genomic_DNA"/>
</dbReference>
<dbReference type="PANTHER" id="PTHR32120">
    <property type="entry name" value="SMALL RIBOSOMAL SUBUNIT BIOGENESIS GTPASE RSGA"/>
    <property type="match status" value="1"/>
</dbReference>
<evidence type="ECO:0000256" key="3">
    <source>
        <dbReference type="ARBA" id="ARBA00022723"/>
    </source>
</evidence>
<keyword evidence="3 10" id="KW-0479">Metal-binding</keyword>
<dbReference type="Gene3D" id="3.40.50.300">
    <property type="entry name" value="P-loop containing nucleotide triphosphate hydrolases"/>
    <property type="match status" value="1"/>
</dbReference>
<evidence type="ECO:0000256" key="8">
    <source>
        <dbReference type="ARBA" id="ARBA00022884"/>
    </source>
</evidence>
<keyword evidence="1 10" id="KW-0963">Cytoplasm</keyword>
<dbReference type="CDD" id="cd01854">
    <property type="entry name" value="YjeQ_EngC"/>
    <property type="match status" value="1"/>
</dbReference>
<dbReference type="PANTHER" id="PTHR32120:SF10">
    <property type="entry name" value="SMALL RIBOSOMAL SUBUNIT BIOGENESIS GTPASE RSGA"/>
    <property type="match status" value="1"/>
</dbReference>
<sequence length="346" mass="36852">MASVHCNLSALGWDDDFAASLKPGHVPARVTRVDRGTCDVLTADGELRAAHSAALKRAAAADPVALPCVGDWAAIDGDVQVQEVLPRKSSIVRAGVTPGVSHGQVLAANVDIVYIAEPAVPRVDLGRIERFLALAWESGARPVVLITKADLTSVDLAEVEAAAPGATVRAVSSLTGEGLEEVRLEAGRTAVLLGKSGAGKSTLVNALAGADRMATQEIRAADGRGRHTTVHRELLLLPDGGLIIDTPGLRSIGLYDAEEGLSQAFSEIEELAARCRFHDCAHEAEPGCAVLAAAEEGELSERRLASWRKLQREALWMASRTDARLRAEKTREWKIIHKSMRGRSRP</sequence>
<comment type="subcellular location">
    <subcellularLocation>
        <location evidence="10">Cytoplasm</location>
    </subcellularLocation>
</comment>